<gene>
    <name evidence="1" type="ORF">OdinLCB4_005535</name>
</gene>
<evidence type="ECO:0000313" key="2">
    <source>
        <dbReference type="Proteomes" id="UP000186851"/>
    </source>
</evidence>
<reference evidence="1" key="1">
    <citation type="journal article" date="2017" name="Nature">
        <title>Asgard archaea illuminate the origin of eukaryotic cellular complexity.</title>
        <authorList>
            <person name="Zaremba-Niedzwiedzka K."/>
            <person name="Caceres E.F."/>
            <person name="Saw J.H."/>
            <person name="Backstrom D."/>
            <person name="Juzokaite L."/>
            <person name="Vancaester E."/>
            <person name="Seitz K.W."/>
            <person name="Anantharaman K."/>
            <person name="Starnawski P."/>
            <person name="Kjeldsen K.U."/>
            <person name="Scott M.B."/>
            <person name="Nunoura T."/>
            <person name="Banfield J.F."/>
            <person name="Schramm A."/>
            <person name="Baker B.J."/>
            <person name="Spang A."/>
            <person name="Ettema T.J.G."/>
        </authorList>
    </citation>
    <scope>NUCLEOTIDE SEQUENCE</scope>
    <source>
        <strain evidence="1">LCB_4</strain>
    </source>
</reference>
<evidence type="ECO:0000313" key="1">
    <source>
        <dbReference type="EMBL" id="WEU39931.1"/>
    </source>
</evidence>
<sequence length="316" mass="36688">MQENKQLKKDEKEVEFQYISKFSEYLKKGASSRVLYLLKELLTHINVVCLECESDKMRCMLRPMCGKSRPYLSIRLELGYRIEELPQFCLQQHLNYFSNFLRGKIKGNVFKDVKITIGQLLTLLDEIKPLSIYIPPIDQREEIFKIILNMVKTIIPEAETYIGGSHGYISVFNSLIHIDMKNGMVNLNPSDEPVSSPDELKKLVEIYSKIYNIKVEVIEEAYGFWYLDFLIKKLEPGKSLEKEVIDMLRTTREKLEELSNYATFSIIEDELHCIVDVPAPGKSDLIRMLTPGLINNFFKIISSSLKILREKFAKVI</sequence>
<dbReference type="KEGG" id="oyw:OdinLCB4_005535"/>
<proteinExistence type="predicted"/>
<protein>
    <submittedName>
        <fullName evidence="1">Uncharacterized protein</fullName>
    </submittedName>
</protein>
<dbReference type="AlphaFoldDB" id="A0AAF0D1H7"/>
<dbReference type="EMBL" id="CP091871">
    <property type="protein sequence ID" value="WEU39931.1"/>
    <property type="molecule type" value="Genomic_DNA"/>
</dbReference>
<dbReference type="Proteomes" id="UP000186851">
    <property type="component" value="Chromosome"/>
</dbReference>
<accession>A0AAF0D1H7</accession>
<reference evidence="1" key="2">
    <citation type="journal article" date="2022" name="Nat. Microbiol.">
        <title>A closed Candidatus Odinarchaeum chromosome exposes Asgard archaeal viruses.</title>
        <authorList>
            <person name="Tamarit D."/>
            <person name="Caceres E.F."/>
            <person name="Krupovic M."/>
            <person name="Nijland R."/>
            <person name="Eme L."/>
            <person name="Robinson N.P."/>
            <person name="Ettema T.J.G."/>
        </authorList>
    </citation>
    <scope>NUCLEOTIDE SEQUENCE</scope>
    <source>
        <strain evidence="1">LCB_4</strain>
    </source>
</reference>
<organism evidence="1 2">
    <name type="scientific">Odinarchaeota yellowstonii (strain LCB_4)</name>
    <dbReference type="NCBI Taxonomy" id="1841599"/>
    <lineage>
        <taxon>Archaea</taxon>
        <taxon>Promethearchaeati</taxon>
        <taxon>Candidatus Odinarchaeota</taxon>
        <taxon>Candidatus Odinarchaeia</taxon>
        <taxon>Candidatus Odinarchaeales</taxon>
        <taxon>Candidatus Odinarchaeaceae</taxon>
        <taxon>Candidatus Odinarchaeum</taxon>
    </lineage>
</organism>
<name>A0AAF0D1H7_ODILC</name>